<evidence type="ECO:0000313" key="2">
    <source>
        <dbReference type="Proteomes" id="UP001268089"/>
    </source>
</evidence>
<gene>
    <name evidence="1" type="ORF">J2X15_003256</name>
</gene>
<dbReference type="RefSeq" id="WP_310344605.1">
    <property type="nucleotide sequence ID" value="NZ_JAVDXO010000008.1"/>
</dbReference>
<evidence type="ECO:0000313" key="1">
    <source>
        <dbReference type="EMBL" id="MDR7307951.1"/>
    </source>
</evidence>
<comment type="caution">
    <text evidence="1">The sequence shown here is derived from an EMBL/GenBank/DDBJ whole genome shotgun (WGS) entry which is preliminary data.</text>
</comment>
<protein>
    <submittedName>
        <fullName evidence="1">Uncharacterized protein</fullName>
    </submittedName>
</protein>
<name>A0ABU1ZTV0_9BURK</name>
<accession>A0ABU1ZTV0</accession>
<keyword evidence="2" id="KW-1185">Reference proteome</keyword>
<dbReference type="Proteomes" id="UP001268089">
    <property type="component" value="Unassembled WGS sequence"/>
</dbReference>
<sequence length="314" mass="32643">MLNVANLHPAGMVLSSMATAIQGIYNMGTSVNEFIDDHIDLMKKSENSTVSKTGRVLEMAKFGFGLGYMSSVTIIATGQLLLGNTLAAAGTVATAVTLTNPIAMTCAAFGAIYYGWNALSDAERNELLDKLRAGLEIGVETIKAIIAFVVKTTNEILSPENIAEFKGFIKTYAAKFGRSLSDVTGRMVDILKDAAEQTVKKSSEIYESTAGVLSEVATQTGQVASSAAEATSSAAKSALESTGAMLGTTSMAVKGAVGKASEAASETAKGLYVRTVDAAQQLKTSKAKPGLLAVDTSKAVADEEVAKDIHPPKV</sequence>
<dbReference type="EMBL" id="JAVDXO010000008">
    <property type="protein sequence ID" value="MDR7307951.1"/>
    <property type="molecule type" value="Genomic_DNA"/>
</dbReference>
<reference evidence="1 2" key="1">
    <citation type="submission" date="2023-07" db="EMBL/GenBank/DDBJ databases">
        <title>Sorghum-associated microbial communities from plants grown in Nebraska, USA.</title>
        <authorList>
            <person name="Schachtman D."/>
        </authorList>
    </citation>
    <scope>NUCLEOTIDE SEQUENCE [LARGE SCALE GENOMIC DNA]</scope>
    <source>
        <strain evidence="1 2">BE308</strain>
    </source>
</reference>
<proteinExistence type="predicted"/>
<organism evidence="1 2">
    <name type="scientific">Rhodoferax saidenbachensis</name>
    <dbReference type="NCBI Taxonomy" id="1484693"/>
    <lineage>
        <taxon>Bacteria</taxon>
        <taxon>Pseudomonadati</taxon>
        <taxon>Pseudomonadota</taxon>
        <taxon>Betaproteobacteria</taxon>
        <taxon>Burkholderiales</taxon>
        <taxon>Comamonadaceae</taxon>
        <taxon>Rhodoferax</taxon>
    </lineage>
</organism>